<accession>A0A4Y9KVP5</accession>
<dbReference type="Pfam" id="PF23148">
    <property type="entry name" value="Gp77"/>
    <property type="match status" value="1"/>
</dbReference>
<evidence type="ECO:0000313" key="2">
    <source>
        <dbReference type="Proteomes" id="UP000298225"/>
    </source>
</evidence>
<comment type="caution">
    <text evidence="1">The sequence shown here is derived from an EMBL/GenBank/DDBJ whole genome shotgun (WGS) entry which is preliminary data.</text>
</comment>
<gene>
    <name evidence="1" type="ORF">E4K66_30805</name>
</gene>
<dbReference type="AlphaFoldDB" id="A0A4Y9KVP5"/>
<sequence length="103" mass="10913">MPVRTFVLSQGLVRAVWPAKLADETVDYAVDWTARLAAGDAIGASTFELPKGLVSPKASNTDKVATVWISGGAAGQAYEIVNRVTTAKGAELAQAIRLRVKTR</sequence>
<keyword evidence="2" id="KW-1185">Reference proteome</keyword>
<protein>
    <submittedName>
        <fullName evidence="1">Uncharacterized protein</fullName>
    </submittedName>
</protein>
<reference evidence="1 2" key="1">
    <citation type="submission" date="2019-03" db="EMBL/GenBank/DDBJ databases">
        <title>Bradyrhizobium strains diversity isolated from Chamaecrista fasciculata.</title>
        <authorList>
            <person name="Urquiaga M.C.O."/>
            <person name="Hungria M."/>
            <person name="Delamuta J.R.M."/>
        </authorList>
    </citation>
    <scope>NUCLEOTIDE SEQUENCE [LARGE SCALE GENOMIC DNA]</scope>
    <source>
        <strain evidence="1 2">CNPSo 3424</strain>
    </source>
</reference>
<name>A0A4Y9KVP5_9BRAD</name>
<dbReference type="RefSeq" id="WP_135171248.1">
    <property type="nucleotide sequence ID" value="NZ_SPQU01000020.1"/>
</dbReference>
<proteinExistence type="predicted"/>
<dbReference type="OrthoDB" id="8255663at2"/>
<dbReference type="InterPro" id="IPR056928">
    <property type="entry name" value="Gp77-like"/>
</dbReference>
<dbReference type="Proteomes" id="UP000298225">
    <property type="component" value="Unassembled WGS sequence"/>
</dbReference>
<evidence type="ECO:0000313" key="1">
    <source>
        <dbReference type="EMBL" id="TFV34559.1"/>
    </source>
</evidence>
<organism evidence="1 2">
    <name type="scientific">Bradyrhizobium frederickii</name>
    <dbReference type="NCBI Taxonomy" id="2560054"/>
    <lineage>
        <taxon>Bacteria</taxon>
        <taxon>Pseudomonadati</taxon>
        <taxon>Pseudomonadota</taxon>
        <taxon>Alphaproteobacteria</taxon>
        <taxon>Hyphomicrobiales</taxon>
        <taxon>Nitrobacteraceae</taxon>
        <taxon>Bradyrhizobium</taxon>
    </lineage>
</organism>
<dbReference type="EMBL" id="SPQU01000020">
    <property type="protein sequence ID" value="TFV34559.1"/>
    <property type="molecule type" value="Genomic_DNA"/>
</dbReference>